<dbReference type="PANTHER" id="PTHR43775:SF37">
    <property type="entry name" value="SI:DKEY-61P9.11"/>
    <property type="match status" value="1"/>
</dbReference>
<dbReference type="GO" id="GO:0004312">
    <property type="term" value="F:fatty acid synthase activity"/>
    <property type="evidence" value="ECO:0007669"/>
    <property type="project" value="TreeGrafter"/>
</dbReference>
<evidence type="ECO:0000259" key="6">
    <source>
        <dbReference type="SMART" id="SM00829"/>
    </source>
</evidence>
<dbReference type="GO" id="GO:0006633">
    <property type="term" value="P:fatty acid biosynthetic process"/>
    <property type="evidence" value="ECO:0007669"/>
    <property type="project" value="TreeGrafter"/>
</dbReference>
<keyword evidence="2" id="KW-0597">Phosphoprotein</keyword>
<feature type="compositionally biased region" description="Polar residues" evidence="3">
    <location>
        <begin position="44"/>
        <end position="54"/>
    </location>
</feature>
<dbReference type="eggNOG" id="KOG1202">
    <property type="taxonomic scope" value="Eukaryota"/>
</dbReference>
<gene>
    <name evidence="7" type="ORF">EPUS_01127</name>
</gene>
<evidence type="ECO:0000313" key="8">
    <source>
        <dbReference type="Proteomes" id="UP000019373"/>
    </source>
</evidence>
<proteinExistence type="predicted"/>
<evidence type="ECO:0000259" key="5">
    <source>
        <dbReference type="SMART" id="SM00822"/>
    </source>
</evidence>
<dbReference type="AlphaFoldDB" id="U1HGC8"/>
<dbReference type="GeneID" id="19236185"/>
<dbReference type="SMART" id="SM00822">
    <property type="entry name" value="PKS_KR"/>
    <property type="match status" value="1"/>
</dbReference>
<dbReference type="InterPro" id="IPR013968">
    <property type="entry name" value="PKS_KR"/>
</dbReference>
<dbReference type="SMART" id="SM00829">
    <property type="entry name" value="PKS_ER"/>
    <property type="match status" value="1"/>
</dbReference>
<dbReference type="GO" id="GO:0016491">
    <property type="term" value="F:oxidoreductase activity"/>
    <property type="evidence" value="ECO:0007669"/>
    <property type="project" value="InterPro"/>
</dbReference>
<dbReference type="GO" id="GO:0044550">
    <property type="term" value="P:secondary metabolite biosynthetic process"/>
    <property type="evidence" value="ECO:0007669"/>
    <property type="project" value="TreeGrafter"/>
</dbReference>
<evidence type="ECO:0000256" key="4">
    <source>
        <dbReference type="SAM" id="SignalP"/>
    </source>
</evidence>
<dbReference type="Gene3D" id="3.40.50.720">
    <property type="entry name" value="NAD(P)-binding Rossmann-like Domain"/>
    <property type="match status" value="2"/>
</dbReference>
<protein>
    <submittedName>
        <fullName evidence="7">Uncharacterized protein</fullName>
    </submittedName>
</protein>
<dbReference type="Pfam" id="PF13602">
    <property type="entry name" value="ADH_zinc_N_2"/>
    <property type="match status" value="1"/>
</dbReference>
<dbReference type="CDD" id="cd05195">
    <property type="entry name" value="enoyl_red"/>
    <property type="match status" value="1"/>
</dbReference>
<accession>U1HGC8</accession>
<dbReference type="OrthoDB" id="329835at2759"/>
<keyword evidence="1" id="KW-0596">Phosphopantetheine</keyword>
<dbReference type="SUPFAM" id="SSF47336">
    <property type="entry name" value="ACP-like"/>
    <property type="match status" value="1"/>
</dbReference>
<dbReference type="Pfam" id="PF08659">
    <property type="entry name" value="KR"/>
    <property type="match status" value="1"/>
</dbReference>
<dbReference type="EMBL" id="KE721469">
    <property type="protein sequence ID" value="ERF69170.1"/>
    <property type="molecule type" value="Genomic_DNA"/>
</dbReference>
<feature type="domain" description="Ketoreductase" evidence="5">
    <location>
        <begin position="237"/>
        <end position="395"/>
    </location>
</feature>
<feature type="signal peptide" evidence="4">
    <location>
        <begin position="1"/>
        <end position="20"/>
    </location>
</feature>
<dbReference type="PANTHER" id="PTHR43775">
    <property type="entry name" value="FATTY ACID SYNTHASE"/>
    <property type="match status" value="1"/>
</dbReference>
<dbReference type="InterPro" id="IPR036291">
    <property type="entry name" value="NAD(P)-bd_dom_sf"/>
</dbReference>
<sequence>MKAFKTLLATFLAFCWLVQARVVHVGVTSEGDVTVDIESKSEGQRGQSHGNGITDNPRHRENTQRAEIGPKDVDLESYWHRGFLSKAWSCIVGTVRTAVPYHCTIGLMHKTGEKGVDIVLNSLSGELLHACWKCVAEFGKLVELGKRDLVACGQLDMQPFLANRSYCCVDITQFIRDKPEKRGRMLERCLDLYRQKKPGPFSQLPFSTHASRHQDARRYSQIKVRPRAHPISFDPQASYILTGGLGGLGKAIAIWLVHRGARNLEFLSRSAGLTDDSKEFFAELESMGCHVPAIAGIPQSLADVEAAISKATGPVKGLFHVAMALQDAPILDMTQADWIAASQPKVDGTSLVTVVDQPGQGNYNAAITFLEAFCQYRHSLGLPASVLNICPVDGVGFVAENPAARRNMKAQGLYFLGEEELLDFIELSIVNSTPIASSRSSQTSSTVPGLWTSTGQLWMGLCSELHLDYPNNRTNWRQERRMGTYHNVRDMNKTSDASTSSLSSLQTFLSLATEEPDLLKGEDSQEYLAYQIDRKVYDFMLLAQLGLDSLMTVELKRWWKQALGLQISQLEIMATGSLMGLGKIAAEGLQGKIVGTS</sequence>
<evidence type="ECO:0000256" key="3">
    <source>
        <dbReference type="SAM" id="MobiDB-lite"/>
    </source>
</evidence>
<dbReference type="InterPro" id="IPR036736">
    <property type="entry name" value="ACP-like_sf"/>
</dbReference>
<keyword evidence="8" id="KW-1185">Reference proteome</keyword>
<evidence type="ECO:0000313" key="7">
    <source>
        <dbReference type="EMBL" id="ERF69170.1"/>
    </source>
</evidence>
<dbReference type="Proteomes" id="UP000019373">
    <property type="component" value="Unassembled WGS sequence"/>
</dbReference>
<reference evidence="8" key="1">
    <citation type="journal article" date="2014" name="BMC Genomics">
        <title>Genome characteristics reveal the impact of lichenization on lichen-forming fungus Endocarpon pusillum Hedwig (Verrucariales, Ascomycota).</title>
        <authorList>
            <person name="Wang Y.-Y."/>
            <person name="Liu B."/>
            <person name="Zhang X.-Y."/>
            <person name="Zhou Q.-M."/>
            <person name="Zhang T."/>
            <person name="Li H."/>
            <person name="Yu Y.-F."/>
            <person name="Zhang X.-L."/>
            <person name="Hao X.-Y."/>
            <person name="Wang M."/>
            <person name="Wang L."/>
            <person name="Wei J.-C."/>
        </authorList>
    </citation>
    <scope>NUCLEOTIDE SEQUENCE [LARGE SCALE GENOMIC DNA]</scope>
    <source>
        <strain evidence="8">Z07020 / HMAS-L-300199</strain>
    </source>
</reference>
<dbReference type="OMA" id="HRENTQR"/>
<feature type="chain" id="PRO_5004612556" evidence="4">
    <location>
        <begin position="21"/>
        <end position="597"/>
    </location>
</feature>
<name>U1HGC8_ENDPU</name>
<organism evidence="7 8">
    <name type="scientific">Endocarpon pusillum (strain Z07020 / HMAS-L-300199)</name>
    <name type="common">Lichen-forming fungus</name>
    <dbReference type="NCBI Taxonomy" id="1263415"/>
    <lineage>
        <taxon>Eukaryota</taxon>
        <taxon>Fungi</taxon>
        <taxon>Dikarya</taxon>
        <taxon>Ascomycota</taxon>
        <taxon>Pezizomycotina</taxon>
        <taxon>Eurotiomycetes</taxon>
        <taxon>Chaetothyriomycetidae</taxon>
        <taxon>Verrucariales</taxon>
        <taxon>Verrucariaceae</taxon>
        <taxon>Endocarpon</taxon>
    </lineage>
</organism>
<dbReference type="RefSeq" id="XP_007805230.1">
    <property type="nucleotide sequence ID" value="XM_007807039.1"/>
</dbReference>
<dbReference type="Gene3D" id="1.10.1200.10">
    <property type="entry name" value="ACP-like"/>
    <property type="match status" value="1"/>
</dbReference>
<dbReference type="InterPro" id="IPR020843">
    <property type="entry name" value="ER"/>
</dbReference>
<feature type="compositionally biased region" description="Basic and acidic residues" evidence="3">
    <location>
        <begin position="56"/>
        <end position="67"/>
    </location>
</feature>
<feature type="domain" description="Enoyl reductase (ER)" evidence="6">
    <location>
        <begin position="52"/>
        <end position="224"/>
    </location>
</feature>
<dbReference type="InterPro" id="IPR057326">
    <property type="entry name" value="KR_dom"/>
</dbReference>
<feature type="region of interest" description="Disordered" evidence="3">
    <location>
        <begin position="36"/>
        <end position="67"/>
    </location>
</feature>
<dbReference type="SUPFAM" id="SSF51735">
    <property type="entry name" value="NAD(P)-binding Rossmann-fold domains"/>
    <property type="match status" value="2"/>
</dbReference>
<evidence type="ECO:0000256" key="1">
    <source>
        <dbReference type="ARBA" id="ARBA00022450"/>
    </source>
</evidence>
<keyword evidence="4" id="KW-0732">Signal</keyword>
<dbReference type="HOGENOM" id="CLU_000022_38_3_1"/>
<evidence type="ECO:0000256" key="2">
    <source>
        <dbReference type="ARBA" id="ARBA00022553"/>
    </source>
</evidence>
<dbReference type="InterPro" id="IPR050091">
    <property type="entry name" value="PKS_NRPS_Biosynth_Enz"/>
</dbReference>